<dbReference type="STRING" id="1250539.Ga0080574_TMP3262"/>
<evidence type="ECO:0000256" key="3">
    <source>
        <dbReference type="ARBA" id="ARBA00022448"/>
    </source>
</evidence>
<dbReference type="AlphaFoldDB" id="A0A1P8UW77"/>
<dbReference type="GO" id="GO:0055085">
    <property type="term" value="P:transmembrane transport"/>
    <property type="evidence" value="ECO:0007669"/>
    <property type="project" value="InterPro"/>
</dbReference>
<comment type="subcellular location">
    <subcellularLocation>
        <location evidence="1">Periplasm</location>
    </subcellularLocation>
</comment>
<protein>
    <submittedName>
        <fullName evidence="7">C4-dicarboxylate-binding protein DctP</fullName>
    </submittedName>
</protein>
<dbReference type="InterPro" id="IPR004682">
    <property type="entry name" value="TRAP_DctP"/>
</dbReference>
<dbReference type="OrthoDB" id="8673861at2"/>
<evidence type="ECO:0000256" key="4">
    <source>
        <dbReference type="ARBA" id="ARBA00022729"/>
    </source>
</evidence>
<dbReference type="Gene3D" id="3.40.190.170">
    <property type="entry name" value="Bacterial extracellular solute-binding protein, family 7"/>
    <property type="match status" value="1"/>
</dbReference>
<gene>
    <name evidence="7" type="ORF">Ga0080574_TMP3262</name>
</gene>
<dbReference type="PANTHER" id="PTHR33376">
    <property type="match status" value="1"/>
</dbReference>
<dbReference type="GO" id="GO:0030288">
    <property type="term" value="C:outer membrane-bounded periplasmic space"/>
    <property type="evidence" value="ECO:0007669"/>
    <property type="project" value="InterPro"/>
</dbReference>
<dbReference type="Pfam" id="PF03480">
    <property type="entry name" value="DctP"/>
    <property type="match status" value="1"/>
</dbReference>
<comment type="similarity">
    <text evidence="2">Belongs to the bacterial solute-binding protein 7 family.</text>
</comment>
<evidence type="ECO:0000313" key="7">
    <source>
        <dbReference type="EMBL" id="APZ53596.1"/>
    </source>
</evidence>
<accession>A0A1P8UW77</accession>
<dbReference type="EMBL" id="CP015093">
    <property type="protein sequence ID" value="APZ53596.1"/>
    <property type="molecule type" value="Genomic_DNA"/>
</dbReference>
<evidence type="ECO:0000256" key="6">
    <source>
        <dbReference type="SAM" id="SignalP"/>
    </source>
</evidence>
<evidence type="ECO:0000256" key="1">
    <source>
        <dbReference type="ARBA" id="ARBA00004418"/>
    </source>
</evidence>
<keyword evidence="3" id="KW-0813">Transport</keyword>
<dbReference type="InterPro" id="IPR018389">
    <property type="entry name" value="DctP_fam"/>
</dbReference>
<dbReference type="PANTHER" id="PTHR33376:SF4">
    <property type="entry name" value="SIALIC ACID-BINDING PERIPLASMIC PROTEIN SIAP"/>
    <property type="match status" value="1"/>
</dbReference>
<dbReference type="CDD" id="cd13603">
    <property type="entry name" value="PBP2_TRAP_Siap_TeaA_like"/>
    <property type="match status" value="1"/>
</dbReference>
<feature type="signal peptide" evidence="6">
    <location>
        <begin position="1"/>
        <end position="26"/>
    </location>
</feature>
<keyword evidence="8" id="KW-1185">Reference proteome</keyword>
<proteinExistence type="inferred from homology"/>
<dbReference type="InterPro" id="IPR038404">
    <property type="entry name" value="TRAP_DctP_sf"/>
</dbReference>
<dbReference type="Proteomes" id="UP000187059">
    <property type="component" value="Chromosome"/>
</dbReference>
<dbReference type="NCBIfam" id="TIGR00787">
    <property type="entry name" value="dctP"/>
    <property type="match status" value="1"/>
</dbReference>
<evidence type="ECO:0000313" key="8">
    <source>
        <dbReference type="Proteomes" id="UP000187059"/>
    </source>
</evidence>
<keyword evidence="5" id="KW-0574">Periplasm</keyword>
<dbReference type="PIRSF" id="PIRSF006470">
    <property type="entry name" value="DctB"/>
    <property type="match status" value="1"/>
</dbReference>
<reference evidence="7 8" key="1">
    <citation type="submission" date="2016-04" db="EMBL/GenBank/DDBJ databases">
        <title>Deep-sea bacteria in the southern Pacific.</title>
        <authorList>
            <person name="Tang K."/>
        </authorList>
    </citation>
    <scope>NUCLEOTIDE SEQUENCE [LARGE SCALE GENOMIC DNA]</scope>
    <source>
        <strain evidence="7 8">JLT2014</strain>
    </source>
</reference>
<evidence type="ECO:0000256" key="5">
    <source>
        <dbReference type="ARBA" id="ARBA00022764"/>
    </source>
</evidence>
<sequence length="344" mass="37068" precursor="true">MSIGNLIRAGAVALAASTLVAGAASAQQTVLRLSHTTAETMEQGSHSWAVIFKEMVEGQTGGDIEVRILGANAAGAEREQIEKAQAGINQITLNSEILMPSFFPQARVLGIPFLFKSDAVAWEVLDGPFGQQFAQAWRDATGLRMLGIFNAGFRSFFNSDHPVHSPADLAGLKIRTGENDAHIAMVRELSGSPVPISWSEVYTSLQQGVVDGMENPPGLAYAMKFHEHLKYLTLDRHLFSIHAAMINEATYQSLSDDQKAIVNEAAKTATLVARATVLLDERHALGDLEEAGIEIYDPTPAEYAQFRELGRPAVEAMVRAEIGDDWVDALMAAIAEAEAAVGQP</sequence>
<dbReference type="KEGG" id="paby:Ga0080574_TMP3262"/>
<name>A0A1P8UW77_9RHOB</name>
<keyword evidence="4 6" id="KW-0732">Signal</keyword>
<feature type="chain" id="PRO_5012365589" evidence="6">
    <location>
        <begin position="27"/>
        <end position="344"/>
    </location>
</feature>
<dbReference type="NCBIfam" id="NF037995">
    <property type="entry name" value="TRAP_S1"/>
    <property type="match status" value="1"/>
</dbReference>
<organism evidence="7 8">
    <name type="scientific">Salipiger abyssi</name>
    <dbReference type="NCBI Taxonomy" id="1250539"/>
    <lineage>
        <taxon>Bacteria</taxon>
        <taxon>Pseudomonadati</taxon>
        <taxon>Pseudomonadota</taxon>
        <taxon>Alphaproteobacteria</taxon>
        <taxon>Rhodobacterales</taxon>
        <taxon>Roseobacteraceae</taxon>
        <taxon>Salipiger</taxon>
    </lineage>
</organism>
<evidence type="ECO:0000256" key="2">
    <source>
        <dbReference type="ARBA" id="ARBA00009023"/>
    </source>
</evidence>